<name>A0A1W6WI43_BACTU</name>
<accession>A0A1W6WI43</accession>
<dbReference type="Proteomes" id="UP000194143">
    <property type="component" value="Chromosome"/>
</dbReference>
<dbReference type="EMBL" id="CP021061">
    <property type="protein sequence ID" value="ARP56180.1"/>
    <property type="molecule type" value="Genomic_DNA"/>
</dbReference>
<keyword evidence="1" id="KW-1133">Transmembrane helix</keyword>
<reference evidence="2 3" key="1">
    <citation type="submission" date="2017-04" db="EMBL/GenBank/DDBJ databases">
        <title>Complete Genome Sequence of Bacillus thuringiensis type Strain ATCC 10792.</title>
        <authorList>
            <person name="Oh D.-H."/>
            <person name="Park B.-J."/>
            <person name="Shuai W."/>
            <person name="Chelliah R."/>
        </authorList>
    </citation>
    <scope>NUCLEOTIDE SEQUENCE [LARGE SCALE GENOMIC DNA]</scope>
    <source>
        <strain evidence="2 3">ATCC 10792</strain>
    </source>
</reference>
<evidence type="ECO:0000256" key="1">
    <source>
        <dbReference type="SAM" id="Phobius"/>
    </source>
</evidence>
<organism evidence="2 3">
    <name type="scientific">Bacillus thuringiensis</name>
    <dbReference type="NCBI Taxonomy" id="1428"/>
    <lineage>
        <taxon>Bacteria</taxon>
        <taxon>Bacillati</taxon>
        <taxon>Bacillota</taxon>
        <taxon>Bacilli</taxon>
        <taxon>Bacillales</taxon>
        <taxon>Bacillaceae</taxon>
        <taxon>Bacillus</taxon>
        <taxon>Bacillus cereus group</taxon>
    </lineage>
</organism>
<evidence type="ECO:0000313" key="2">
    <source>
        <dbReference type="EMBL" id="ARP56180.1"/>
    </source>
</evidence>
<proteinExistence type="predicted"/>
<keyword evidence="3" id="KW-1185">Reference proteome</keyword>
<keyword evidence="1" id="KW-0812">Transmembrane</keyword>
<keyword evidence="1" id="KW-0472">Membrane</keyword>
<dbReference type="AlphaFoldDB" id="A0A1W6WI43"/>
<protein>
    <submittedName>
        <fullName evidence="2">Uncharacterized protein</fullName>
    </submittedName>
</protein>
<gene>
    <name evidence="2" type="ORF">CAB88_03375</name>
</gene>
<evidence type="ECO:0000313" key="3">
    <source>
        <dbReference type="Proteomes" id="UP000194143"/>
    </source>
</evidence>
<feature type="transmembrane region" description="Helical" evidence="1">
    <location>
        <begin position="6"/>
        <end position="22"/>
    </location>
</feature>
<sequence length="105" mass="12261">MKQLELSLSCLQIVIIFLFYFLNRAGEEMMKVLLLGDIANRWAVSVERVQELVQIDPLFPGPYIILPSKDALYLEMDITEYEQLHAELTQVYIRGRNLRAFLRGE</sequence>